<evidence type="ECO:0008006" key="4">
    <source>
        <dbReference type="Google" id="ProtNLM"/>
    </source>
</evidence>
<gene>
    <name evidence="2" type="ORF">AFE02nite_02730</name>
</gene>
<dbReference type="Proteomes" id="UP000321484">
    <property type="component" value="Unassembled WGS sequence"/>
</dbReference>
<dbReference type="InterPro" id="IPR003477">
    <property type="entry name" value="PemK-like"/>
</dbReference>
<organism evidence="2 3">
    <name type="scientific">Actinotalea fermentans</name>
    <dbReference type="NCBI Taxonomy" id="43671"/>
    <lineage>
        <taxon>Bacteria</taxon>
        <taxon>Bacillati</taxon>
        <taxon>Actinomycetota</taxon>
        <taxon>Actinomycetes</taxon>
        <taxon>Micrococcales</taxon>
        <taxon>Cellulomonadaceae</taxon>
        <taxon>Actinotalea</taxon>
    </lineage>
</organism>
<feature type="region of interest" description="Disordered" evidence="1">
    <location>
        <begin position="19"/>
        <end position="49"/>
    </location>
</feature>
<dbReference type="OrthoDB" id="5184628at2"/>
<keyword evidence="3" id="KW-1185">Reference proteome</keyword>
<proteinExistence type="predicted"/>
<evidence type="ECO:0000256" key="1">
    <source>
        <dbReference type="SAM" id="MobiDB-lite"/>
    </source>
</evidence>
<name>A0A511YTL6_9CELL</name>
<sequence length="175" mass="19494">MSRLTDAVRRATRLARWPADAVGRRREQASGRAARARRQDGPAGYPGDFEGPVHPVYAPDLDGEPDPGEVVWAWVPYEEDHSRGKDRPVLVVGHDGPWLLGLMLTTRDHDTRPGRPGEVWLDLGAGAWDAQRRPSEVRLDRVVRLAPATVRREGAVLDLERFERVAGSLRRGGGW</sequence>
<comment type="caution">
    <text evidence="2">The sequence shown here is derived from an EMBL/GenBank/DDBJ whole genome shotgun (WGS) entry which is preliminary data.</text>
</comment>
<dbReference type="Pfam" id="PF02452">
    <property type="entry name" value="PemK_toxin"/>
    <property type="match status" value="1"/>
</dbReference>
<dbReference type="SUPFAM" id="SSF50118">
    <property type="entry name" value="Cell growth inhibitor/plasmid maintenance toxic component"/>
    <property type="match status" value="1"/>
</dbReference>
<protein>
    <recommendedName>
        <fullName evidence="4">mRNA interferase PemK</fullName>
    </recommendedName>
</protein>
<evidence type="ECO:0000313" key="3">
    <source>
        <dbReference type="Proteomes" id="UP000321484"/>
    </source>
</evidence>
<accession>A0A511YTL6</accession>
<dbReference type="AlphaFoldDB" id="A0A511YTL6"/>
<dbReference type="GO" id="GO:0003677">
    <property type="term" value="F:DNA binding"/>
    <property type="evidence" value="ECO:0007669"/>
    <property type="project" value="InterPro"/>
</dbReference>
<reference evidence="2 3" key="1">
    <citation type="submission" date="2019-07" db="EMBL/GenBank/DDBJ databases">
        <title>Whole genome shotgun sequence of Actinotalea fermentans NBRC 105374.</title>
        <authorList>
            <person name="Hosoyama A."/>
            <person name="Uohara A."/>
            <person name="Ohji S."/>
            <person name="Ichikawa N."/>
        </authorList>
    </citation>
    <scope>NUCLEOTIDE SEQUENCE [LARGE SCALE GENOMIC DNA]</scope>
    <source>
        <strain evidence="2 3">NBRC 105374</strain>
    </source>
</reference>
<dbReference type="EMBL" id="BJYK01000001">
    <property type="protein sequence ID" value="GEN78539.1"/>
    <property type="molecule type" value="Genomic_DNA"/>
</dbReference>
<dbReference type="RefSeq" id="WP_146818956.1">
    <property type="nucleotide sequence ID" value="NZ_BJYK01000001.1"/>
</dbReference>
<evidence type="ECO:0000313" key="2">
    <source>
        <dbReference type="EMBL" id="GEN78539.1"/>
    </source>
</evidence>